<evidence type="ECO:0000313" key="3">
    <source>
        <dbReference type="Proteomes" id="UP001652338"/>
    </source>
</evidence>
<dbReference type="EMBL" id="JAOQKE010000017">
    <property type="protein sequence ID" value="MCU6726046.1"/>
    <property type="molecule type" value="Genomic_DNA"/>
</dbReference>
<dbReference type="InterPro" id="IPR038071">
    <property type="entry name" value="UROD/MetE-like_sf"/>
</dbReference>
<dbReference type="RefSeq" id="WP_262655301.1">
    <property type="nucleotide sequence ID" value="NZ_JAOQKE010000017.1"/>
</dbReference>
<dbReference type="PANTHER" id="PTHR47099">
    <property type="entry name" value="METHYLCOBAMIDE:COM METHYLTRANSFERASE MTBA"/>
    <property type="match status" value="1"/>
</dbReference>
<reference evidence="2 3" key="1">
    <citation type="journal article" date="2021" name="ISME Commun">
        <title>Automated analysis of genomic sequences facilitates high-throughput and comprehensive description of bacteria.</title>
        <authorList>
            <person name="Hitch T.C.A."/>
        </authorList>
    </citation>
    <scope>NUCLEOTIDE SEQUENCE [LARGE SCALE GENOMIC DNA]</scope>
    <source>
        <strain evidence="2 3">Sanger_29</strain>
    </source>
</reference>
<dbReference type="Pfam" id="PF01208">
    <property type="entry name" value="URO-D"/>
    <property type="match status" value="1"/>
</dbReference>
<dbReference type="InterPro" id="IPR052024">
    <property type="entry name" value="Methanogen_methyltrans"/>
</dbReference>
<dbReference type="SUPFAM" id="SSF51726">
    <property type="entry name" value="UROD/MetE-like"/>
    <property type="match status" value="1"/>
</dbReference>
<comment type="caution">
    <text evidence="2">The sequence shown here is derived from an EMBL/GenBank/DDBJ whole genome shotgun (WGS) entry which is preliminary data.</text>
</comment>
<evidence type="ECO:0000259" key="1">
    <source>
        <dbReference type="Pfam" id="PF01208"/>
    </source>
</evidence>
<keyword evidence="3" id="KW-1185">Reference proteome</keyword>
<accession>A0ABT2SNJ6</accession>
<protein>
    <recommendedName>
        <fullName evidence="1">Uroporphyrinogen decarboxylase (URO-D) domain-containing protein</fullName>
    </recommendedName>
</protein>
<dbReference type="InterPro" id="IPR000257">
    <property type="entry name" value="Uroporphyrinogen_deCOase"/>
</dbReference>
<dbReference type="PANTHER" id="PTHR47099:SF1">
    <property type="entry name" value="METHYLCOBAMIDE:COM METHYLTRANSFERASE MTBA"/>
    <property type="match status" value="1"/>
</dbReference>
<organism evidence="2 3">
    <name type="scientific">Muricoprocola aceti</name>
    <dbReference type="NCBI Taxonomy" id="2981772"/>
    <lineage>
        <taxon>Bacteria</taxon>
        <taxon>Bacillati</taxon>
        <taxon>Bacillota</taxon>
        <taxon>Clostridia</taxon>
        <taxon>Lachnospirales</taxon>
        <taxon>Lachnospiraceae</taxon>
        <taxon>Muricoprocola</taxon>
    </lineage>
</organism>
<sequence>MTRKELLIKAMNFEEVPRVPVSTLSGATWAIKQEGISPEELLRLPDAGAQIILDTCDRLNVDIVYGGRAIPHIILRAMGGEINNSRVGLPGEVIQKPIQELEEIRNWTVDQVMENLRRDEEYQLLLKQTRIIAEKTGKERFTGVGSFGPFTTAAQLVGVNEFMMYLSDEDEEDLVREVLEFSEEVVYHLTMDFLESGGNLVYIAEPVSSGDLISEDYFETYSLPYLKQLNDRLSEKCPYMLLHICGKTMERISALKDSGIAIFSVDSLDLEEALKRADGKITIMGTLSPVRVLEQECPEEIYQKAQNLVQTAGLSGGFILAPGCDLTPDTPYEHIEAMVRAVSGKE</sequence>
<dbReference type="Gene3D" id="3.20.20.210">
    <property type="match status" value="1"/>
</dbReference>
<dbReference type="Proteomes" id="UP001652338">
    <property type="component" value="Unassembled WGS sequence"/>
</dbReference>
<evidence type="ECO:0000313" key="2">
    <source>
        <dbReference type="EMBL" id="MCU6726046.1"/>
    </source>
</evidence>
<proteinExistence type="predicted"/>
<name>A0ABT2SNJ6_9FIRM</name>
<feature type="domain" description="Uroporphyrinogen decarboxylase (URO-D)" evidence="1">
    <location>
        <begin position="2"/>
        <end position="342"/>
    </location>
</feature>
<gene>
    <name evidence="2" type="ORF">OCV47_11965</name>
</gene>